<dbReference type="AlphaFoldDB" id="A0A7I7RBS5"/>
<name>A0A7I7RBS5_MYCCF</name>
<protein>
    <recommendedName>
        <fullName evidence="3">Carboxymuconolactone decarboxylase family protein</fullName>
    </recommendedName>
</protein>
<dbReference type="InterPro" id="IPR029032">
    <property type="entry name" value="AhpD-like"/>
</dbReference>
<keyword evidence="2" id="KW-1185">Reference proteome</keyword>
<evidence type="ECO:0008006" key="3">
    <source>
        <dbReference type="Google" id="ProtNLM"/>
    </source>
</evidence>
<evidence type="ECO:0000313" key="1">
    <source>
        <dbReference type="EMBL" id="BBY41992.1"/>
    </source>
</evidence>
<proteinExistence type="predicted"/>
<dbReference type="SUPFAM" id="SSF69118">
    <property type="entry name" value="AhpD-like"/>
    <property type="match status" value="1"/>
</dbReference>
<dbReference type="KEGG" id="mcee:MCEL_02870"/>
<dbReference type="Gene3D" id="1.20.1290.10">
    <property type="entry name" value="AhpD-like"/>
    <property type="match status" value="1"/>
</dbReference>
<accession>A0A7I7RBS5</accession>
<reference evidence="1 2" key="1">
    <citation type="journal article" date="2019" name="Emerg. Microbes Infect.">
        <title>Comprehensive subspecies identification of 175 nontuberculous mycobacteria species based on 7547 genomic profiles.</title>
        <authorList>
            <person name="Matsumoto Y."/>
            <person name="Kinjo T."/>
            <person name="Motooka D."/>
            <person name="Nabeya D."/>
            <person name="Jung N."/>
            <person name="Uechi K."/>
            <person name="Horii T."/>
            <person name="Iida T."/>
            <person name="Fujita J."/>
            <person name="Nakamura S."/>
        </authorList>
    </citation>
    <scope>NUCLEOTIDE SEQUENCE [LARGE SCALE GENOMIC DNA]</scope>
    <source>
        <strain evidence="1 2">JCM 18439</strain>
    </source>
</reference>
<dbReference type="EMBL" id="AP022591">
    <property type="protein sequence ID" value="BBY41992.1"/>
    <property type="molecule type" value="Genomic_DNA"/>
</dbReference>
<evidence type="ECO:0000313" key="2">
    <source>
        <dbReference type="Proteomes" id="UP000466431"/>
    </source>
</evidence>
<gene>
    <name evidence="1" type="ORF">MCEL_02870</name>
</gene>
<sequence length="283" mass="30625">MGADELTDRIAGLVAMSSGDSRRDTLIRLTCGRALSLPPLPVEVDVVDDTTEADRVVAAFAEQFAIDVSGLGDNQRKRMLETLSDKAFRTVAAIFIADFVPRVWAGCEALGLGRPADYSVVEWDHESDPVDALLNGFAPAVARLGALDPVTTEIVRLRGATQHNCRLCKSLREGNALDSGGSEELYEQIERYESAEGLSDAHKAALRYVDALIWSPARIEAEVAAGVRRHFSEQQAWELTLDVMRNATNKIAVSLAADAPRVADGTERYLIGADGQPVYADIA</sequence>
<organism evidence="1 2">
    <name type="scientific">Mycolicibacterium celeriflavum</name>
    <name type="common">Mycobacterium celeriflavum</name>
    <dbReference type="NCBI Taxonomy" id="1249101"/>
    <lineage>
        <taxon>Bacteria</taxon>
        <taxon>Bacillati</taxon>
        <taxon>Actinomycetota</taxon>
        <taxon>Actinomycetes</taxon>
        <taxon>Mycobacteriales</taxon>
        <taxon>Mycobacteriaceae</taxon>
        <taxon>Mycolicibacterium</taxon>
    </lineage>
</organism>
<dbReference type="Proteomes" id="UP000466431">
    <property type="component" value="Chromosome"/>
</dbReference>